<dbReference type="InterPro" id="IPR045518">
    <property type="entry name" value="2EXR"/>
</dbReference>
<dbReference type="EMBL" id="PQXJ01000189">
    <property type="protein sequence ID" value="TGO57999.1"/>
    <property type="molecule type" value="Genomic_DNA"/>
</dbReference>
<evidence type="ECO:0000259" key="1">
    <source>
        <dbReference type="Pfam" id="PF20150"/>
    </source>
</evidence>
<organism evidence="2 3">
    <name type="scientific">Botryotinia narcissicola</name>
    <dbReference type="NCBI Taxonomy" id="278944"/>
    <lineage>
        <taxon>Eukaryota</taxon>
        <taxon>Fungi</taxon>
        <taxon>Dikarya</taxon>
        <taxon>Ascomycota</taxon>
        <taxon>Pezizomycotina</taxon>
        <taxon>Leotiomycetes</taxon>
        <taxon>Helotiales</taxon>
        <taxon>Sclerotiniaceae</taxon>
        <taxon>Botryotinia</taxon>
    </lineage>
</organism>
<keyword evidence="3" id="KW-1185">Reference proteome</keyword>
<gene>
    <name evidence="2" type="ORF">BOTNAR_0189g00010</name>
</gene>
<proteinExistence type="predicted"/>
<dbReference type="Proteomes" id="UP000297452">
    <property type="component" value="Unassembled WGS sequence"/>
</dbReference>
<dbReference type="Pfam" id="PF20150">
    <property type="entry name" value="2EXR"/>
    <property type="match status" value="1"/>
</dbReference>
<protein>
    <recommendedName>
        <fullName evidence="1">2EXR domain-containing protein</fullName>
    </recommendedName>
</protein>
<dbReference type="PANTHER" id="PTHR35910">
    <property type="entry name" value="2EXR DOMAIN-CONTAINING PROTEIN"/>
    <property type="match status" value="1"/>
</dbReference>
<reference evidence="2 3" key="1">
    <citation type="submission" date="2017-12" db="EMBL/GenBank/DDBJ databases">
        <title>Comparative genomics of Botrytis spp.</title>
        <authorList>
            <person name="Valero-Jimenez C.A."/>
            <person name="Tapia P."/>
            <person name="Veloso J."/>
            <person name="Silva-Moreno E."/>
            <person name="Staats M."/>
            <person name="Valdes J.H."/>
            <person name="Van Kan J.A.L."/>
        </authorList>
    </citation>
    <scope>NUCLEOTIDE SEQUENCE [LARGE SCALE GENOMIC DNA]</scope>
    <source>
        <strain evidence="2 3">MUCL2120</strain>
    </source>
</reference>
<feature type="domain" description="2EXR" evidence="1">
    <location>
        <begin position="10"/>
        <end position="100"/>
    </location>
</feature>
<comment type="caution">
    <text evidence="2">The sequence shown here is derived from an EMBL/GenBank/DDBJ whole genome shotgun (WGS) entry which is preliminary data.</text>
</comment>
<sequence length="288" mass="33774">MSSAANTPTFPQFRRFPKEIRLSIWERAIPESRIVHIVQDAATRAMKSYTSIPAILRVNSESLSVASKHYRRAFRSCQPGQDQPDKDTSYVWFDFERDFLLIDYNMTGELWASPEDRLANSTNPLLYTTVRWIPDDDVKRIKNLAWYTNPSFVAQNEHIWSFFTGLRQWFLVQELMGSENVLEPRKISNSKPSLRKIAKHNLTPSYDLSFWDAWGEEHVDIKNHKKATLPQVDNRVMINPSLKEKFREDKQRLRLRDDGKEMAQRIGNCVKSLYYIPATGTITWMREI</sequence>
<name>A0A4Z1I8T0_9HELO</name>
<dbReference type="AlphaFoldDB" id="A0A4Z1I8T0"/>
<accession>A0A4Z1I8T0</accession>
<dbReference type="OrthoDB" id="3546385at2759"/>
<dbReference type="PANTHER" id="PTHR35910:SF6">
    <property type="entry name" value="2EXR DOMAIN-CONTAINING PROTEIN"/>
    <property type="match status" value="1"/>
</dbReference>
<evidence type="ECO:0000313" key="2">
    <source>
        <dbReference type="EMBL" id="TGO57999.1"/>
    </source>
</evidence>
<evidence type="ECO:0000313" key="3">
    <source>
        <dbReference type="Proteomes" id="UP000297452"/>
    </source>
</evidence>